<dbReference type="GO" id="GO:0006508">
    <property type="term" value="P:proteolysis"/>
    <property type="evidence" value="ECO:0007669"/>
    <property type="project" value="UniProtKB-KW"/>
</dbReference>
<evidence type="ECO:0000259" key="6">
    <source>
        <dbReference type="Pfam" id="PF01343"/>
    </source>
</evidence>
<dbReference type="InterPro" id="IPR033855">
    <property type="entry name" value="Protein_C"/>
</dbReference>
<accession>A0A512JNY0</accession>
<dbReference type="InterPro" id="IPR002142">
    <property type="entry name" value="Peptidase_S49"/>
</dbReference>
<evidence type="ECO:0000313" key="8">
    <source>
        <dbReference type="Proteomes" id="UP000321750"/>
    </source>
</evidence>
<feature type="compositionally biased region" description="Pro residues" evidence="5">
    <location>
        <begin position="350"/>
        <end position="364"/>
    </location>
</feature>
<evidence type="ECO:0000256" key="2">
    <source>
        <dbReference type="ARBA" id="ARBA00022670"/>
    </source>
</evidence>
<evidence type="ECO:0000256" key="1">
    <source>
        <dbReference type="ARBA" id="ARBA00008683"/>
    </source>
</evidence>
<keyword evidence="8" id="KW-1185">Reference proteome</keyword>
<evidence type="ECO:0000256" key="5">
    <source>
        <dbReference type="SAM" id="MobiDB-lite"/>
    </source>
</evidence>
<reference evidence="7 8" key="1">
    <citation type="submission" date="2019-07" db="EMBL/GenBank/DDBJ databases">
        <title>Whole genome shotgun sequence of Methylobacterium gnaphalii NBRC 107716.</title>
        <authorList>
            <person name="Hosoyama A."/>
            <person name="Uohara A."/>
            <person name="Ohji S."/>
            <person name="Ichikawa N."/>
        </authorList>
    </citation>
    <scope>NUCLEOTIDE SEQUENCE [LARGE SCALE GENOMIC DNA]</scope>
    <source>
        <strain evidence="7 8">NBRC 107716</strain>
    </source>
</reference>
<feature type="compositionally biased region" description="Basic residues" evidence="5">
    <location>
        <begin position="385"/>
        <end position="398"/>
    </location>
</feature>
<keyword evidence="4" id="KW-0720">Serine protease</keyword>
<evidence type="ECO:0000313" key="7">
    <source>
        <dbReference type="EMBL" id="GEP11665.1"/>
    </source>
</evidence>
<dbReference type="Gene3D" id="6.20.330.10">
    <property type="match status" value="1"/>
</dbReference>
<feature type="domain" description="Peptidase S49" evidence="6">
    <location>
        <begin position="176"/>
        <end position="322"/>
    </location>
</feature>
<keyword evidence="2" id="KW-0645">Protease</keyword>
<organism evidence="7 8">
    <name type="scientific">Methylobacterium gnaphalii</name>
    <dbReference type="NCBI Taxonomy" id="1010610"/>
    <lineage>
        <taxon>Bacteria</taxon>
        <taxon>Pseudomonadati</taxon>
        <taxon>Pseudomonadota</taxon>
        <taxon>Alphaproteobacteria</taxon>
        <taxon>Hyphomicrobiales</taxon>
        <taxon>Methylobacteriaceae</taxon>
        <taxon>Methylobacterium</taxon>
    </lineage>
</organism>
<dbReference type="PANTHER" id="PTHR33209">
    <property type="entry name" value="PROTEASE 4"/>
    <property type="match status" value="1"/>
</dbReference>
<evidence type="ECO:0000256" key="4">
    <source>
        <dbReference type="ARBA" id="ARBA00022825"/>
    </source>
</evidence>
<proteinExistence type="inferred from homology"/>
<dbReference type="EMBL" id="BJZV01000022">
    <property type="protein sequence ID" value="GEP11665.1"/>
    <property type="molecule type" value="Genomic_DNA"/>
</dbReference>
<name>A0A512JNY0_9HYPH</name>
<sequence>MTTRFPRLRAALMSGIWAMDRPWFDAMVEMIENKAEGIILTPEQVRERAGRHSAIERDNVIAGVEVPNGMAAMFEVSESGRIYSARSGGNGRVAAEAEPGSLIAVINVMGVIAHHASQVNDISGPGGTSTAQVGQSFDAAMNDPAVKAIIFHVDSPGGGVPGVQELADKIYAARGRKPVIAQVNSTAASAAYWIASQADEIVVTPSGQVGSIGVYGSHHDVSAAAEKQGLKVTFFAWPPEKVDGNQFAPPSADFTDKAMADVKTVYGQFTSSVARGRGVKRSVVEDSYGKGRVELAGNALKAGMVDRIATMEDTLRRVAKMKTTAAGTRADAGTEVIRADAEGTDDAPVNPEPPQQAAEPPTPAEEPIQDEDLAAQQAAAERDAFRRRRHAHRLRHAG</sequence>
<dbReference type="OrthoDB" id="266140at2"/>
<dbReference type="SUPFAM" id="SSF52096">
    <property type="entry name" value="ClpP/crotonase"/>
    <property type="match status" value="1"/>
</dbReference>
<gene>
    <name evidence="7" type="ORF">MGN01_35100</name>
</gene>
<dbReference type="PANTHER" id="PTHR33209:SF1">
    <property type="entry name" value="PEPTIDASE S49 DOMAIN-CONTAINING PROTEIN"/>
    <property type="match status" value="1"/>
</dbReference>
<dbReference type="Gene3D" id="3.90.226.10">
    <property type="entry name" value="2-enoyl-CoA Hydratase, Chain A, domain 1"/>
    <property type="match status" value="1"/>
</dbReference>
<comment type="similarity">
    <text evidence="1">Belongs to the peptidase S49 family.</text>
</comment>
<dbReference type="GO" id="GO:0008236">
    <property type="term" value="F:serine-type peptidase activity"/>
    <property type="evidence" value="ECO:0007669"/>
    <property type="project" value="UniProtKB-KW"/>
</dbReference>
<protein>
    <recommendedName>
        <fullName evidence="6">Peptidase S49 domain-containing protein</fullName>
    </recommendedName>
</protein>
<dbReference type="AlphaFoldDB" id="A0A512JNY0"/>
<dbReference type="Pfam" id="PF01343">
    <property type="entry name" value="Peptidase_S49"/>
    <property type="match status" value="1"/>
</dbReference>
<comment type="caution">
    <text evidence="7">The sequence shown here is derived from an EMBL/GenBank/DDBJ whole genome shotgun (WGS) entry which is preliminary data.</text>
</comment>
<dbReference type="Proteomes" id="UP000321750">
    <property type="component" value="Unassembled WGS sequence"/>
</dbReference>
<keyword evidence="3" id="KW-0378">Hydrolase</keyword>
<evidence type="ECO:0000256" key="3">
    <source>
        <dbReference type="ARBA" id="ARBA00022801"/>
    </source>
</evidence>
<dbReference type="RefSeq" id="WP_147048084.1">
    <property type="nucleotide sequence ID" value="NZ_BJZV01000022.1"/>
</dbReference>
<dbReference type="InterPro" id="IPR029045">
    <property type="entry name" value="ClpP/crotonase-like_dom_sf"/>
</dbReference>
<dbReference type="CDD" id="cd07022">
    <property type="entry name" value="S49_Sppa_36K_type"/>
    <property type="match status" value="1"/>
</dbReference>
<feature type="region of interest" description="Disordered" evidence="5">
    <location>
        <begin position="343"/>
        <end position="398"/>
    </location>
</feature>